<dbReference type="AlphaFoldDB" id="A0A0S4J669"/>
<protein>
    <submittedName>
        <fullName evidence="2">Membrane-associated protein, putative</fullName>
    </submittedName>
</protein>
<evidence type="ECO:0000256" key="1">
    <source>
        <dbReference type="SAM" id="Phobius"/>
    </source>
</evidence>
<dbReference type="OrthoDB" id="256304at2759"/>
<evidence type="ECO:0000313" key="2">
    <source>
        <dbReference type="EMBL" id="CUG85899.1"/>
    </source>
</evidence>
<sequence length="115" mass="13998">MKHLDLYARRDPQLAPYLLREVDIEFKRKCRKVSYCFWVGVITILMSYQYRLQAEELSYLRQYAAYCRASQDARDEDDMERRRVFVTITNTIKDAFNRDQRWRESDVNQCLKALE</sequence>
<feature type="transmembrane region" description="Helical" evidence="1">
    <location>
        <begin position="33"/>
        <end position="50"/>
    </location>
</feature>
<gene>
    <name evidence="2" type="ORF">BSAL_91020</name>
</gene>
<evidence type="ECO:0000313" key="3">
    <source>
        <dbReference type="Proteomes" id="UP000051952"/>
    </source>
</evidence>
<dbReference type="EMBL" id="CYKH01001210">
    <property type="protein sequence ID" value="CUG85899.1"/>
    <property type="molecule type" value="Genomic_DNA"/>
</dbReference>
<dbReference type="VEuPathDB" id="TriTrypDB:BSAL_91020"/>
<dbReference type="Proteomes" id="UP000051952">
    <property type="component" value="Unassembled WGS sequence"/>
</dbReference>
<name>A0A0S4J669_BODSA</name>
<proteinExistence type="predicted"/>
<keyword evidence="1" id="KW-0472">Membrane</keyword>
<dbReference type="OMA" id="AMVPGCG"/>
<organism evidence="2 3">
    <name type="scientific">Bodo saltans</name>
    <name type="common">Flagellated protozoan</name>
    <dbReference type="NCBI Taxonomy" id="75058"/>
    <lineage>
        <taxon>Eukaryota</taxon>
        <taxon>Discoba</taxon>
        <taxon>Euglenozoa</taxon>
        <taxon>Kinetoplastea</taxon>
        <taxon>Metakinetoplastina</taxon>
        <taxon>Eubodonida</taxon>
        <taxon>Bodonidae</taxon>
        <taxon>Bodo</taxon>
    </lineage>
</organism>
<keyword evidence="1" id="KW-1133">Transmembrane helix</keyword>
<keyword evidence="1" id="KW-0812">Transmembrane</keyword>
<reference evidence="3" key="1">
    <citation type="submission" date="2015-09" db="EMBL/GenBank/DDBJ databases">
        <authorList>
            <consortium name="Pathogen Informatics"/>
        </authorList>
    </citation>
    <scope>NUCLEOTIDE SEQUENCE [LARGE SCALE GENOMIC DNA]</scope>
    <source>
        <strain evidence="3">Lake Konstanz</strain>
    </source>
</reference>
<accession>A0A0S4J669</accession>
<keyword evidence="3" id="KW-1185">Reference proteome</keyword>